<dbReference type="EMBL" id="JAYJJR010000003">
    <property type="protein sequence ID" value="MEB3020756.1"/>
    <property type="molecule type" value="Genomic_DNA"/>
</dbReference>
<dbReference type="SUPFAM" id="SSF53335">
    <property type="entry name" value="S-adenosyl-L-methionine-dependent methyltransferases"/>
    <property type="match status" value="1"/>
</dbReference>
<dbReference type="Pfam" id="PF08242">
    <property type="entry name" value="Methyltransf_12"/>
    <property type="match status" value="1"/>
</dbReference>
<keyword evidence="2" id="KW-0808">Transferase</keyword>
<feature type="domain" description="Methyltransferase type 12" evidence="1">
    <location>
        <begin position="61"/>
        <end position="153"/>
    </location>
</feature>
<keyword evidence="2" id="KW-0489">Methyltransferase</keyword>
<evidence type="ECO:0000313" key="3">
    <source>
        <dbReference type="Proteomes" id="UP001299596"/>
    </source>
</evidence>
<proteinExistence type="predicted"/>
<protein>
    <submittedName>
        <fullName evidence="2">Class I SAM-dependent methyltransferase</fullName>
        <ecNumber evidence="2">2.1.-.-</ecNumber>
    </submittedName>
</protein>
<dbReference type="RefSeq" id="WP_225407037.1">
    <property type="nucleotide sequence ID" value="NZ_JAYJJR010000003.1"/>
</dbReference>
<dbReference type="CDD" id="cd02440">
    <property type="entry name" value="AdoMet_MTases"/>
    <property type="match status" value="1"/>
</dbReference>
<dbReference type="GO" id="GO:0008168">
    <property type="term" value="F:methyltransferase activity"/>
    <property type="evidence" value="ECO:0007669"/>
    <property type="project" value="UniProtKB-KW"/>
</dbReference>
<sequence length="409" mass="45859">MTDNPRADIVSRQYERWTYPPPIHDLQAWSAGNWEWFDPSHAHKVLWPDKPYRPELDILIAGCGTNQAAVFAYNNPKSRVVAVDISQASLGHQQYLKDKHGLWNLELHQLPIEELATLGMDFDLVVSTGVLHHMADPKVGMKAVADQLRPDGVAAIMLYARYGRLGIEILESVFQEMGLEQSDESIHMVRDAVRMLSPEHPVRPYLKIAQDLVSDSGLVDTFLHGRAKSYDVDGCIDLANSAGLDFQGWLLKAPYYAHDVSGPSGTFYDAVNKLPEAKIWSIMERIHTLNARHFFLATRPDRPKSSYVIDFSTPESLDYVPMFRFKCGLNGNEIIRPGWRMPLNPAQLPFVQSIDGRRSIRDIAAGLAQAGGPTRASAADLEKFGRKFFQGLWRLDFVAMDLGADSSQA</sequence>
<gene>
    <name evidence="2" type="ORF">K6T79_06820</name>
</gene>
<accession>A0ABU5XI06</accession>
<reference evidence="2 3" key="1">
    <citation type="submission" date="2023-12" db="EMBL/GenBank/DDBJ databases">
        <title>Description of new species of Mycobacterium terrae complex isolated from sewage at the Sao Paulo Zoological Park Foundation in Brazil.</title>
        <authorList>
            <person name="Romagnoli C.L."/>
            <person name="Conceicao E.C."/>
            <person name="Machado E."/>
            <person name="Barreto L.B.P.F."/>
            <person name="Sharma A."/>
            <person name="Silva N.M."/>
            <person name="Marques L.E."/>
            <person name="Juliana M.A."/>
            <person name="Lourenco M.C.S."/>
            <person name="Digiampietri L.A."/>
            <person name="Suffys P.N."/>
            <person name="Viana-Niero C."/>
        </authorList>
    </citation>
    <scope>NUCLEOTIDE SEQUENCE [LARGE SCALE GENOMIC DNA]</scope>
    <source>
        <strain evidence="2 3">MYC098</strain>
    </source>
</reference>
<name>A0ABU5XI06_9MYCO</name>
<keyword evidence="3" id="KW-1185">Reference proteome</keyword>
<dbReference type="GO" id="GO:0032259">
    <property type="term" value="P:methylation"/>
    <property type="evidence" value="ECO:0007669"/>
    <property type="project" value="UniProtKB-KW"/>
</dbReference>
<dbReference type="InterPro" id="IPR013217">
    <property type="entry name" value="Methyltransf_12"/>
</dbReference>
<dbReference type="Proteomes" id="UP001299596">
    <property type="component" value="Unassembled WGS sequence"/>
</dbReference>
<dbReference type="Gene3D" id="3.40.50.150">
    <property type="entry name" value="Vaccinia Virus protein VP39"/>
    <property type="match status" value="1"/>
</dbReference>
<dbReference type="InterPro" id="IPR029063">
    <property type="entry name" value="SAM-dependent_MTases_sf"/>
</dbReference>
<evidence type="ECO:0000313" key="2">
    <source>
        <dbReference type="EMBL" id="MEB3020756.1"/>
    </source>
</evidence>
<comment type="caution">
    <text evidence="2">The sequence shown here is derived from an EMBL/GenBank/DDBJ whole genome shotgun (WGS) entry which is preliminary data.</text>
</comment>
<dbReference type="EC" id="2.1.-.-" evidence="2"/>
<organism evidence="2 3">
    <name type="scientific">[Mycobacterium] crassicus</name>
    <dbReference type="NCBI Taxonomy" id="2872309"/>
    <lineage>
        <taxon>Bacteria</taxon>
        <taxon>Bacillati</taxon>
        <taxon>Actinomycetota</taxon>
        <taxon>Actinomycetes</taxon>
        <taxon>Mycobacteriales</taxon>
        <taxon>Mycobacteriaceae</taxon>
        <taxon>Mycolicibacter</taxon>
    </lineage>
</organism>
<evidence type="ECO:0000259" key="1">
    <source>
        <dbReference type="Pfam" id="PF08242"/>
    </source>
</evidence>